<evidence type="ECO:0000313" key="2">
    <source>
        <dbReference type="Proteomes" id="UP000188820"/>
    </source>
</evidence>
<reference evidence="1 2" key="1">
    <citation type="submission" date="2016-10" db="EMBL/GenBank/DDBJ databases">
        <title>Rodentibacter gen. nov. and new species.</title>
        <authorList>
            <person name="Christensen H."/>
        </authorList>
    </citation>
    <scope>NUCLEOTIDE SEQUENCE [LARGE SCALE GENOMIC DNA]</scope>
    <source>
        <strain evidence="1 2">1998236014</strain>
    </source>
</reference>
<evidence type="ECO:0008006" key="3">
    <source>
        <dbReference type="Google" id="ProtNLM"/>
    </source>
</evidence>
<dbReference type="EMBL" id="MLAA01000006">
    <property type="protein sequence ID" value="OOF70889.1"/>
    <property type="molecule type" value="Genomic_DNA"/>
</dbReference>
<organism evidence="1 2">
    <name type="scientific">Rodentibacter caecimuris</name>
    <dbReference type="NCBI Taxonomy" id="1796644"/>
    <lineage>
        <taxon>Bacteria</taxon>
        <taxon>Pseudomonadati</taxon>
        <taxon>Pseudomonadota</taxon>
        <taxon>Gammaproteobacteria</taxon>
        <taxon>Pasteurellales</taxon>
        <taxon>Pasteurellaceae</taxon>
        <taxon>Rodentibacter</taxon>
    </lineage>
</organism>
<evidence type="ECO:0000313" key="1">
    <source>
        <dbReference type="EMBL" id="OOF70889.1"/>
    </source>
</evidence>
<keyword evidence="2" id="KW-1185">Reference proteome</keyword>
<protein>
    <recommendedName>
        <fullName evidence="3">RNA helicase</fullName>
    </recommendedName>
</protein>
<name>A0ABX3L088_9PAST</name>
<sequence>MPISSIDGCSSEHWVDIKGIISESVRSISELEIQVSLVSDANDIGVIQKRIVQNIYDNDIIICDVSAKNPNVMFELGMRLAFDKPTIIIKDDKTGYSFDTNIIEHLEYPRDLRFTKIVAFKKALAEKILATYKSSKSDPEYTTFLKHFATIKPKKLDEREGSSQQMLTELLTDFRRDIVRDIRIINEKELSVNRRPSMESIILTTLRIREFLEKNKISIDDLDYRIAMDICDAHRYVRTSSEFREIFETLKRLSLIDKV</sequence>
<gene>
    <name evidence="1" type="ORF">BKG89_02355</name>
</gene>
<comment type="caution">
    <text evidence="1">The sequence shown here is derived from an EMBL/GenBank/DDBJ whole genome shotgun (WGS) entry which is preliminary data.</text>
</comment>
<proteinExistence type="predicted"/>
<dbReference type="Proteomes" id="UP000188820">
    <property type="component" value="Unassembled WGS sequence"/>
</dbReference>
<accession>A0ABX3L088</accession>